<reference evidence="2" key="1">
    <citation type="submission" date="2022-07" db="EMBL/GenBank/DDBJ databases">
        <title>Phylogenomic reconstructions and comparative analyses of Kickxellomycotina fungi.</title>
        <authorList>
            <person name="Reynolds N.K."/>
            <person name="Stajich J.E."/>
            <person name="Barry K."/>
            <person name="Grigoriev I.V."/>
            <person name="Crous P."/>
            <person name="Smith M.E."/>
        </authorList>
    </citation>
    <scope>NUCLEOTIDE SEQUENCE</scope>
    <source>
        <strain evidence="2">BCRC 34297</strain>
    </source>
</reference>
<dbReference type="EMBL" id="JANBUH010000346">
    <property type="protein sequence ID" value="KAJ2751883.1"/>
    <property type="molecule type" value="Genomic_DNA"/>
</dbReference>
<dbReference type="OrthoDB" id="5586226at2759"/>
<evidence type="ECO:0000313" key="2">
    <source>
        <dbReference type="EMBL" id="KAJ2751883.1"/>
    </source>
</evidence>
<evidence type="ECO:0008006" key="4">
    <source>
        <dbReference type="Google" id="ProtNLM"/>
    </source>
</evidence>
<feature type="region of interest" description="Disordered" evidence="1">
    <location>
        <begin position="1"/>
        <end position="36"/>
    </location>
</feature>
<comment type="caution">
    <text evidence="2">The sequence shown here is derived from an EMBL/GenBank/DDBJ whole genome shotgun (WGS) entry which is preliminary data.</text>
</comment>
<dbReference type="Proteomes" id="UP001140011">
    <property type="component" value="Unassembled WGS sequence"/>
</dbReference>
<dbReference type="AlphaFoldDB" id="A0A9W8LAJ6"/>
<gene>
    <name evidence="2" type="ORF">GGI19_004198</name>
</gene>
<keyword evidence="3" id="KW-1185">Reference proteome</keyword>
<name>A0A9W8LAJ6_9FUNG</name>
<proteinExistence type="predicted"/>
<organism evidence="2 3">
    <name type="scientific">Coemansia pectinata</name>
    <dbReference type="NCBI Taxonomy" id="1052879"/>
    <lineage>
        <taxon>Eukaryota</taxon>
        <taxon>Fungi</taxon>
        <taxon>Fungi incertae sedis</taxon>
        <taxon>Zoopagomycota</taxon>
        <taxon>Kickxellomycotina</taxon>
        <taxon>Kickxellomycetes</taxon>
        <taxon>Kickxellales</taxon>
        <taxon>Kickxellaceae</taxon>
        <taxon>Coemansia</taxon>
    </lineage>
</organism>
<evidence type="ECO:0000313" key="3">
    <source>
        <dbReference type="Proteomes" id="UP001140011"/>
    </source>
</evidence>
<sequence length="449" mass="51403">MHPEDEIGLITPRRRHSHPANIANAPQPARRSVKREPKLEAAADELGLLEYPTRVSGTRVQLYAKPIGKDYVDRIRVDKTLVSKGFWDRVDYITHICLPRQSGKTFNMQPIRLFFSPFPELDCLDIPPDCADYAAYSRERRESFFKDSLLKKKYPEFFAEHFMKRSAIYISFESCKFKSCGSMTKLLCQAIARTAQRHLDEFKCAYRETHSIVLEAEKSLRTRLETVYTVCSMSGDDTTQYGGLPLTLFSALSRFVHQQYGSYILLVNEYDVPFLSLFEGTWDKVDKEGATIDLQHLFWGMCKGNYDVHKGLLVGVIDVDIANDVYILQDICLIPKHLRYNNENGCQVSTLDCFGGKKCDLANAFWFNKREVALMLALCTTWFDGTSGLHGVILDNIREHYGGYYIDYSDNKYNPWSVCSFIKQLCDSPMLAGMGVANVIGVNMPEYWE</sequence>
<dbReference type="PANTHER" id="PTHR34825:SF1">
    <property type="entry name" value="AAA-ATPASE-LIKE DOMAIN-CONTAINING PROTEIN"/>
    <property type="match status" value="1"/>
</dbReference>
<accession>A0A9W8LAJ6</accession>
<dbReference type="PANTHER" id="PTHR34825">
    <property type="entry name" value="CONSERVED PROTEIN, WITH A WEAK D-GALACTARATE DEHYDRATASE/ALTRONATE HYDROLASE DOMAIN"/>
    <property type="match status" value="1"/>
</dbReference>
<protein>
    <recommendedName>
        <fullName evidence="4">AAA-ATPase-like domain-containing protein</fullName>
    </recommendedName>
</protein>
<evidence type="ECO:0000256" key="1">
    <source>
        <dbReference type="SAM" id="MobiDB-lite"/>
    </source>
</evidence>